<dbReference type="InterPro" id="IPR011008">
    <property type="entry name" value="Dimeric_a/b-barrel"/>
</dbReference>
<protein>
    <recommendedName>
        <fullName evidence="3">EthD domain-containing protein</fullName>
    </recommendedName>
</protein>
<dbReference type="SUPFAM" id="SSF54909">
    <property type="entry name" value="Dimeric alpha+beta barrel"/>
    <property type="match status" value="2"/>
</dbReference>
<dbReference type="RefSeq" id="WP_183340299.1">
    <property type="nucleotide sequence ID" value="NZ_JACHNU010000001.1"/>
</dbReference>
<sequence length="227" mass="25185">MSGGLLFSQMQPPAGAEADFHDWYESEHIPARIAIPGFAEAVRYELTGSEGGPDAARWLACYFLDDMAALETPEYVALKRDPGERTARMLGSVEGFTRYIADEISDTGAVDETPQTLLAIAFAVPDEDVAEFDGWYEEEHVPLLMRVPGWLRVRRYRVRPGSDGPPWTHLALHDLRGPEALSAPERAAARDTPRRDALAQRDWFSSGRWVYRPIHRATASATASATA</sequence>
<evidence type="ECO:0000313" key="1">
    <source>
        <dbReference type="EMBL" id="MBB4661820.1"/>
    </source>
</evidence>
<gene>
    <name evidence="1" type="ORF">BDZ31_001393</name>
</gene>
<evidence type="ECO:0008006" key="3">
    <source>
        <dbReference type="Google" id="ProtNLM"/>
    </source>
</evidence>
<evidence type="ECO:0000313" key="2">
    <source>
        <dbReference type="Proteomes" id="UP000585272"/>
    </source>
</evidence>
<dbReference type="EMBL" id="JACHNU010000001">
    <property type="protein sequence ID" value="MBB4661820.1"/>
    <property type="molecule type" value="Genomic_DNA"/>
</dbReference>
<reference evidence="1 2" key="1">
    <citation type="submission" date="2020-08" db="EMBL/GenBank/DDBJ databases">
        <title>Genomic Encyclopedia of Archaeal and Bacterial Type Strains, Phase II (KMG-II): from individual species to whole genera.</title>
        <authorList>
            <person name="Goeker M."/>
        </authorList>
    </citation>
    <scope>NUCLEOTIDE SEQUENCE [LARGE SCALE GENOMIC DNA]</scope>
    <source>
        <strain evidence="1 2">DSM 23288</strain>
    </source>
</reference>
<dbReference type="Proteomes" id="UP000585272">
    <property type="component" value="Unassembled WGS sequence"/>
</dbReference>
<proteinExistence type="predicted"/>
<name>A0A840ID04_9ACTN</name>
<dbReference type="AlphaFoldDB" id="A0A840ID04"/>
<keyword evidence="2" id="KW-1185">Reference proteome</keyword>
<organism evidence="1 2">
    <name type="scientific">Conexibacter arvalis</name>
    <dbReference type="NCBI Taxonomy" id="912552"/>
    <lineage>
        <taxon>Bacteria</taxon>
        <taxon>Bacillati</taxon>
        <taxon>Actinomycetota</taxon>
        <taxon>Thermoleophilia</taxon>
        <taxon>Solirubrobacterales</taxon>
        <taxon>Conexibacteraceae</taxon>
        <taxon>Conexibacter</taxon>
    </lineage>
</organism>
<dbReference type="Gene3D" id="3.30.70.100">
    <property type="match status" value="2"/>
</dbReference>
<accession>A0A840ID04</accession>
<comment type="caution">
    <text evidence="1">The sequence shown here is derived from an EMBL/GenBank/DDBJ whole genome shotgun (WGS) entry which is preliminary data.</text>
</comment>